<protein>
    <recommendedName>
        <fullName evidence="3">DUF4181 domain-containing protein</fullName>
    </recommendedName>
</protein>
<name>A0AB39HKN9_9BACI</name>
<reference evidence="2" key="1">
    <citation type="submission" date="2024-07" db="EMBL/GenBank/DDBJ databases">
        <title>Halotolerant mesophilic bacterium Ornithinibacillus sp. 4-3, sp. nov., isolated from soil.</title>
        <authorList>
            <person name="Sidarenka A.V."/>
            <person name="Guliayeva D.E."/>
            <person name="Leanovich S.I."/>
            <person name="Hileuskaya K.S."/>
            <person name="Akhremchuk A.E."/>
            <person name="Sikolenko M.A."/>
            <person name="Valentovich L.N."/>
        </authorList>
    </citation>
    <scope>NUCLEOTIDE SEQUENCE</scope>
    <source>
        <strain evidence="2">4-3</strain>
    </source>
</reference>
<dbReference type="RefSeq" id="WP_368653382.1">
    <property type="nucleotide sequence ID" value="NZ_CP162599.1"/>
</dbReference>
<keyword evidence="1" id="KW-1133">Transmembrane helix</keyword>
<dbReference type="AlphaFoldDB" id="A0AB39HKN9"/>
<dbReference type="EMBL" id="CP162599">
    <property type="protein sequence ID" value="XDK32694.1"/>
    <property type="molecule type" value="Genomic_DNA"/>
</dbReference>
<keyword evidence="1" id="KW-0472">Membrane</keyword>
<evidence type="ECO:0000313" key="2">
    <source>
        <dbReference type="EMBL" id="XDK32694.1"/>
    </source>
</evidence>
<organism evidence="2">
    <name type="scientific">Ornithinibacillus sp. 4-3</name>
    <dbReference type="NCBI Taxonomy" id="3231488"/>
    <lineage>
        <taxon>Bacteria</taxon>
        <taxon>Bacillati</taxon>
        <taxon>Bacillota</taxon>
        <taxon>Bacilli</taxon>
        <taxon>Bacillales</taxon>
        <taxon>Bacillaceae</taxon>
        <taxon>Ornithinibacillus</taxon>
    </lineage>
</organism>
<feature type="transmembrane region" description="Helical" evidence="1">
    <location>
        <begin position="34"/>
        <end position="54"/>
    </location>
</feature>
<feature type="transmembrane region" description="Helical" evidence="1">
    <location>
        <begin position="9"/>
        <end position="28"/>
    </location>
</feature>
<proteinExistence type="predicted"/>
<sequence length="82" mass="9157">MRHPHERYILAEIALTVLAIICGLLAWITSFIFMLYLSIYCIAFSIICEGIIALSISEIQHALKHAAKAVILLIIATCLLFI</sequence>
<keyword evidence="1" id="KW-0812">Transmembrane</keyword>
<gene>
    <name evidence="2" type="ORF">AB4Y30_17050</name>
</gene>
<evidence type="ECO:0008006" key="3">
    <source>
        <dbReference type="Google" id="ProtNLM"/>
    </source>
</evidence>
<evidence type="ECO:0000256" key="1">
    <source>
        <dbReference type="SAM" id="Phobius"/>
    </source>
</evidence>
<accession>A0AB39HKN9</accession>